<proteinExistence type="predicted"/>
<dbReference type="PANTHER" id="PTHR47459">
    <property type="entry name" value="KINESIN LIGHT CHAIN-RELATED"/>
    <property type="match status" value="1"/>
</dbReference>
<dbReference type="Gene3D" id="3.80.10.10">
    <property type="entry name" value="Ribonuclease Inhibitor"/>
    <property type="match status" value="1"/>
</dbReference>
<sequence length="98" mass="10820">MGFDCIALGCPDLRELSLKWCIGVSHLGLDLLALKSKKLNILDLSYTMDRSADSKRCLEISCGILDTKVSVIPGRVVQVYAEMSMLYDSTIEFEVACV</sequence>
<organism evidence="1 2">
    <name type="scientific">Oryza meyeriana var. granulata</name>
    <dbReference type="NCBI Taxonomy" id="110450"/>
    <lineage>
        <taxon>Eukaryota</taxon>
        <taxon>Viridiplantae</taxon>
        <taxon>Streptophyta</taxon>
        <taxon>Embryophyta</taxon>
        <taxon>Tracheophyta</taxon>
        <taxon>Spermatophyta</taxon>
        <taxon>Magnoliopsida</taxon>
        <taxon>Liliopsida</taxon>
        <taxon>Poales</taxon>
        <taxon>Poaceae</taxon>
        <taxon>BOP clade</taxon>
        <taxon>Oryzoideae</taxon>
        <taxon>Oryzeae</taxon>
        <taxon>Oryzinae</taxon>
        <taxon>Oryza</taxon>
        <taxon>Oryza meyeriana</taxon>
    </lineage>
</organism>
<dbReference type="PANTHER" id="PTHR47459:SF3">
    <property type="entry name" value="OS03G0149400 PROTEIN"/>
    <property type="match status" value="1"/>
</dbReference>
<dbReference type="EMBL" id="SPHZ02000005">
    <property type="protein sequence ID" value="KAF0916809.1"/>
    <property type="molecule type" value="Genomic_DNA"/>
</dbReference>
<gene>
    <name evidence="1" type="ORF">E2562_011638</name>
</gene>
<reference evidence="1 2" key="1">
    <citation type="submission" date="2019-11" db="EMBL/GenBank/DDBJ databases">
        <title>Whole genome sequence of Oryza granulata.</title>
        <authorList>
            <person name="Li W."/>
        </authorList>
    </citation>
    <scope>NUCLEOTIDE SEQUENCE [LARGE SCALE GENOMIC DNA]</scope>
    <source>
        <strain evidence="2">cv. Menghai</strain>
        <tissue evidence="1">Leaf</tissue>
    </source>
</reference>
<protein>
    <submittedName>
        <fullName evidence="1">Uncharacterized protein</fullName>
    </submittedName>
</protein>
<accession>A0A6G1DWE3</accession>
<dbReference type="OrthoDB" id="2585512at2759"/>
<dbReference type="Proteomes" id="UP000479710">
    <property type="component" value="Unassembled WGS sequence"/>
</dbReference>
<dbReference type="SUPFAM" id="SSF52047">
    <property type="entry name" value="RNI-like"/>
    <property type="match status" value="1"/>
</dbReference>
<evidence type="ECO:0000313" key="2">
    <source>
        <dbReference type="Proteomes" id="UP000479710"/>
    </source>
</evidence>
<keyword evidence="2" id="KW-1185">Reference proteome</keyword>
<dbReference type="InterPro" id="IPR032675">
    <property type="entry name" value="LRR_dom_sf"/>
</dbReference>
<name>A0A6G1DWE3_9ORYZ</name>
<evidence type="ECO:0000313" key="1">
    <source>
        <dbReference type="EMBL" id="KAF0916809.1"/>
    </source>
</evidence>
<comment type="caution">
    <text evidence="1">The sequence shown here is derived from an EMBL/GenBank/DDBJ whole genome shotgun (WGS) entry which is preliminary data.</text>
</comment>
<dbReference type="AlphaFoldDB" id="A0A6G1DWE3"/>